<proteinExistence type="predicted"/>
<feature type="compositionally biased region" description="Polar residues" evidence="1">
    <location>
        <begin position="897"/>
        <end position="908"/>
    </location>
</feature>
<keyword evidence="3" id="KW-1185">Reference proteome</keyword>
<protein>
    <submittedName>
        <fullName evidence="2">Uncharacterized protein</fullName>
    </submittedName>
</protein>
<evidence type="ECO:0000313" key="3">
    <source>
        <dbReference type="Proteomes" id="UP000287972"/>
    </source>
</evidence>
<feature type="region of interest" description="Disordered" evidence="1">
    <location>
        <begin position="484"/>
        <end position="576"/>
    </location>
</feature>
<accession>A0A428PWZ7</accession>
<feature type="compositionally biased region" description="Polar residues" evidence="1">
    <location>
        <begin position="498"/>
        <end position="517"/>
    </location>
</feature>
<evidence type="ECO:0000313" key="2">
    <source>
        <dbReference type="EMBL" id="RSL57556.1"/>
    </source>
</evidence>
<name>A0A428PWZ7_9HYPO</name>
<dbReference type="AlphaFoldDB" id="A0A428PWZ7"/>
<feature type="compositionally biased region" description="Polar residues" evidence="1">
    <location>
        <begin position="185"/>
        <end position="198"/>
    </location>
</feature>
<feature type="compositionally biased region" description="Low complexity" evidence="1">
    <location>
        <begin position="558"/>
        <end position="576"/>
    </location>
</feature>
<feature type="region of interest" description="Disordered" evidence="1">
    <location>
        <begin position="614"/>
        <end position="652"/>
    </location>
</feature>
<feature type="region of interest" description="Disordered" evidence="1">
    <location>
        <begin position="669"/>
        <end position="789"/>
    </location>
</feature>
<dbReference type="Proteomes" id="UP000287972">
    <property type="component" value="Unassembled WGS sequence"/>
</dbReference>
<feature type="compositionally biased region" description="Basic and acidic residues" evidence="1">
    <location>
        <begin position="199"/>
        <end position="218"/>
    </location>
</feature>
<feature type="compositionally biased region" description="Basic and acidic residues" evidence="1">
    <location>
        <begin position="521"/>
        <end position="533"/>
    </location>
</feature>
<feature type="compositionally biased region" description="Polar residues" evidence="1">
    <location>
        <begin position="823"/>
        <end position="836"/>
    </location>
</feature>
<dbReference type="EMBL" id="NKCL01000646">
    <property type="protein sequence ID" value="RSL57556.1"/>
    <property type="molecule type" value="Genomic_DNA"/>
</dbReference>
<feature type="compositionally biased region" description="Polar residues" evidence="1">
    <location>
        <begin position="614"/>
        <end position="631"/>
    </location>
</feature>
<gene>
    <name evidence="2" type="ORF">CEP51_014224</name>
</gene>
<sequence>MDARQTDGFNIPHGDDTYYISREDQLNVLSLDRDGLFHPFPISATRSTSIYLVVWHGQHEAPARLVLSPFTLAQYPSHTFHVAYLWYTRCCHQGPNQDAITKVVRRVSNIFLLPSKCQFDKPNHREVHISVLAELSCHERAQRGLDRLQQGPNTSLEKQLDDLPIEPLDAAPEFPTERPRKQRRCNSPQQGRLPTPTDSRQDNPRENNEEKATGRSEQDESDVQTLTLKAMEGLAKLRVTDKDTGLPGELDFVAKLPVQFDDDCIRVEEYMGQHCAQDSTSIWESACRHRNRAKDINWLLCLVSTCLNMIETSMCKTVPSLGSNEERRRSRWAKGISILNRIIDQVGFAGLRLYDAYGVKHFYFSEYAGKAGADRKRIADSVAKAILEKGMSGPANSRVLYIPYLVRVLFDARFGERISQGEVCKILGLESFANFQISSPFVSLQELYTEMIQIQSPRSNITTKRLFDGGAWRIYVARDSTPATTSLDRLNPEASGPQCYNTLNEASGRSQEPQTPHSAMKPRDEVNTGREDMTSGTADQRSTQGLLPDQPRCQSVPSSTTRSHATRTSQLGLASASPPLAALNNRIERTAPQELTALNISRHQTSALADVGSTMAQGLSPQPSHTCSPSCHPTEVPSQPQPSPKTQITPNLPAVQSHVTWALSLYRTPESREEVPMQEPSASAQHGRSEVECSAHQPTLSPPVAREQTTTVSNHIGPGREQESSAQDLSHIHPSCHQPPRDAAALPNHQQHDNPSSHPLTTQTGPEPTDTQSCVVTPAHESSHDSPYILGSEAGMSVIRSSQPEHVGRNPSMTIDSVLSPVTEAQQHQMQPCDQTPSSPFNNLPSNNHQEQPSVNDHGQSSMGESSRGVEAPGRDTIQSSGHEVINKTVSPPHRVQVSSSSLESPTSGIGGSIMQGFMREITGNDTVHQEKAWDMSDAFSEWDKAWDMSDMSGAAFLEWDKARDFSDTFF</sequence>
<feature type="region of interest" description="Disordered" evidence="1">
    <location>
        <begin position="822"/>
        <end position="910"/>
    </location>
</feature>
<organism evidence="2 3">
    <name type="scientific">Fusarium floridanum</name>
    <dbReference type="NCBI Taxonomy" id="1325733"/>
    <lineage>
        <taxon>Eukaryota</taxon>
        <taxon>Fungi</taxon>
        <taxon>Dikarya</taxon>
        <taxon>Ascomycota</taxon>
        <taxon>Pezizomycotina</taxon>
        <taxon>Sordariomycetes</taxon>
        <taxon>Hypocreomycetidae</taxon>
        <taxon>Hypocreales</taxon>
        <taxon>Nectriaceae</taxon>
        <taxon>Fusarium</taxon>
        <taxon>Fusarium solani species complex</taxon>
    </lineage>
</organism>
<feature type="compositionally biased region" description="Low complexity" evidence="1">
    <location>
        <begin position="837"/>
        <end position="848"/>
    </location>
</feature>
<feature type="compositionally biased region" description="Polar residues" evidence="1">
    <location>
        <begin position="849"/>
        <end position="865"/>
    </location>
</feature>
<feature type="region of interest" description="Disordered" evidence="1">
    <location>
        <begin position="145"/>
        <end position="223"/>
    </location>
</feature>
<evidence type="ECO:0000256" key="1">
    <source>
        <dbReference type="SAM" id="MobiDB-lite"/>
    </source>
</evidence>
<feature type="compositionally biased region" description="Polar residues" evidence="1">
    <location>
        <begin position="753"/>
        <end position="775"/>
    </location>
</feature>
<reference evidence="2 3" key="1">
    <citation type="submission" date="2017-06" db="EMBL/GenBank/DDBJ databases">
        <title>Comparative genomic analysis of Ambrosia Fusariam Clade fungi.</title>
        <authorList>
            <person name="Stajich J.E."/>
            <person name="Carrillo J."/>
            <person name="Kijimoto T."/>
            <person name="Eskalen A."/>
            <person name="O'Donnell K."/>
            <person name="Kasson M."/>
        </authorList>
    </citation>
    <scope>NUCLEOTIDE SEQUENCE [LARGE SCALE GENOMIC DNA]</scope>
    <source>
        <strain evidence="2 3">NRRL62606</strain>
    </source>
</reference>
<comment type="caution">
    <text evidence="2">The sequence shown here is derived from an EMBL/GenBank/DDBJ whole genome shotgun (WGS) entry which is preliminary data.</text>
</comment>
<feature type="compositionally biased region" description="Polar residues" evidence="1">
    <location>
        <begin position="534"/>
        <end position="545"/>
    </location>
</feature>